<dbReference type="AlphaFoldDB" id="D6RHM4"/>
<evidence type="ECO:0000313" key="1">
    <source>
        <dbReference type="Ensembl" id="ENSMUSP00000120930.2"/>
    </source>
</evidence>
<sequence length="45" mass="5089">MELEQREGLLKLLGPTGPWQPWALKSSQRHQAQSWLCLPCLVATS</sequence>
<dbReference type="MGI" id="MGI:1916964">
    <property type="gene designation" value="Tfpt"/>
</dbReference>
<reference evidence="1" key="4">
    <citation type="submission" date="2025-09" db="UniProtKB">
        <authorList>
            <consortium name="Ensembl"/>
        </authorList>
    </citation>
    <scope>IDENTIFICATION</scope>
    <source>
        <strain evidence="1">C57BL/6J</strain>
    </source>
</reference>
<dbReference type="VEuPathDB" id="HostDB:ENSMUSG00000006335"/>
<reference evidence="1 3" key="2">
    <citation type="journal article" date="2011" name="PLoS Biol.">
        <title>Modernizing reference genome assemblies.</title>
        <authorList>
            <person name="Church D.M."/>
            <person name="Schneider V.A."/>
            <person name="Graves T."/>
            <person name="Auger K."/>
            <person name="Cunningham F."/>
            <person name="Bouk N."/>
            <person name="Chen H.C."/>
            <person name="Agarwala R."/>
            <person name="McLaren W.M."/>
            <person name="Ritchie G.R."/>
            <person name="Albracht D."/>
            <person name="Kremitzki M."/>
            <person name="Rock S."/>
            <person name="Kotkiewicz H."/>
            <person name="Kremitzki C."/>
            <person name="Wollam A."/>
            <person name="Trani L."/>
            <person name="Fulton L."/>
            <person name="Fulton R."/>
            <person name="Matthews L."/>
            <person name="Whitehead S."/>
            <person name="Chow W."/>
            <person name="Torrance J."/>
            <person name="Dunn M."/>
            <person name="Harden G."/>
            <person name="Threadgold G."/>
            <person name="Wood J."/>
            <person name="Collins J."/>
            <person name="Heath P."/>
            <person name="Griffiths G."/>
            <person name="Pelan S."/>
            <person name="Grafham D."/>
            <person name="Eichler E.E."/>
            <person name="Weinstock G."/>
            <person name="Mardis E.R."/>
            <person name="Wilson R.K."/>
            <person name="Howe K."/>
            <person name="Flicek P."/>
            <person name="Hubbard T."/>
        </authorList>
    </citation>
    <scope>NUCLEOTIDE SEQUENCE [LARGE SCALE GENOMIC DNA]</scope>
    <source>
        <strain evidence="1 3">C57BL/6J</strain>
    </source>
</reference>
<proteinExistence type="predicted"/>
<name>D6RHM4_MOUSE</name>
<evidence type="ECO:0000313" key="2">
    <source>
        <dbReference type="MGI" id="MGI:1916964"/>
    </source>
</evidence>
<accession>D6RHM4</accession>
<dbReference type="Bgee" id="ENSMUSG00000006335">
    <property type="expression patterns" value="Expressed in aortic valve and 249 other cell types or tissues"/>
</dbReference>
<dbReference type="Antibodypedia" id="32793">
    <property type="antibodies" value="156 antibodies from 28 providers"/>
</dbReference>
<protein>
    <submittedName>
        <fullName evidence="1">TCF3 (E2A) fusion partner</fullName>
    </submittedName>
</protein>
<organism evidence="1 3">
    <name type="scientific">Mus musculus</name>
    <name type="common">Mouse</name>
    <dbReference type="NCBI Taxonomy" id="10090"/>
    <lineage>
        <taxon>Eukaryota</taxon>
        <taxon>Metazoa</taxon>
        <taxon>Chordata</taxon>
        <taxon>Craniata</taxon>
        <taxon>Vertebrata</taxon>
        <taxon>Euteleostomi</taxon>
        <taxon>Mammalia</taxon>
        <taxon>Eutheria</taxon>
        <taxon>Euarchontoglires</taxon>
        <taxon>Glires</taxon>
        <taxon>Rodentia</taxon>
        <taxon>Myomorpha</taxon>
        <taxon>Muroidea</taxon>
        <taxon>Muridae</taxon>
        <taxon>Murinae</taxon>
        <taxon>Mus</taxon>
        <taxon>Mus</taxon>
    </lineage>
</organism>
<gene>
    <name evidence="1 2" type="primary">Tfpt</name>
</gene>
<dbReference type="Ensembl" id="ENSMUST00000153143.2">
    <property type="protein sequence ID" value="ENSMUSP00000120930.2"/>
    <property type="gene ID" value="ENSMUSG00000006335.17"/>
</dbReference>
<dbReference type="HOGENOM" id="CLU_3207460_0_0_1"/>
<dbReference type="GeneTree" id="ENSGT00390000016605"/>
<keyword evidence="3" id="KW-1185">Reference proteome</keyword>
<dbReference type="ExpressionAtlas" id="D6RHM4">
    <property type="expression patterns" value="baseline and differential"/>
</dbReference>
<reference evidence="1" key="3">
    <citation type="submission" date="2025-08" db="UniProtKB">
        <authorList>
            <consortium name="Ensembl"/>
        </authorList>
    </citation>
    <scope>IDENTIFICATION</scope>
    <source>
        <strain evidence="1">C57BL/6J</strain>
    </source>
</reference>
<dbReference type="AGR" id="MGI:1916964"/>
<evidence type="ECO:0000313" key="3">
    <source>
        <dbReference type="Proteomes" id="UP000000589"/>
    </source>
</evidence>
<dbReference type="Proteomes" id="UP000000589">
    <property type="component" value="Chromosome 7"/>
</dbReference>
<reference evidence="1 3" key="1">
    <citation type="journal article" date="2009" name="PLoS Biol.">
        <title>Lineage-specific biology revealed by a finished genome assembly of the mouse.</title>
        <authorList>
            <consortium name="Mouse Genome Sequencing Consortium"/>
            <person name="Church D.M."/>
            <person name="Goodstadt L."/>
            <person name="Hillier L.W."/>
            <person name="Zody M.C."/>
            <person name="Goldstein S."/>
            <person name="She X."/>
            <person name="Bult C.J."/>
            <person name="Agarwala R."/>
            <person name="Cherry J.L."/>
            <person name="DiCuccio M."/>
            <person name="Hlavina W."/>
            <person name="Kapustin Y."/>
            <person name="Meric P."/>
            <person name="Maglott D."/>
            <person name="Birtle Z."/>
            <person name="Marques A.C."/>
            <person name="Graves T."/>
            <person name="Zhou S."/>
            <person name="Teague B."/>
            <person name="Potamousis K."/>
            <person name="Churas C."/>
            <person name="Place M."/>
            <person name="Herschleb J."/>
            <person name="Runnheim R."/>
            <person name="Forrest D."/>
            <person name="Amos-Landgraf J."/>
            <person name="Schwartz D.C."/>
            <person name="Cheng Z."/>
            <person name="Lindblad-Toh K."/>
            <person name="Eichler E.E."/>
            <person name="Ponting C.P."/>
        </authorList>
    </citation>
    <scope>NUCLEOTIDE SEQUENCE [LARGE SCALE GENOMIC DNA]</scope>
    <source>
        <strain evidence="1 3">C57BL/6J</strain>
    </source>
</reference>